<keyword evidence="4 7" id="KW-0812">Transmembrane</keyword>
<keyword evidence="6 7" id="KW-0472">Membrane</keyword>
<protein>
    <submittedName>
        <fullName evidence="8">Multicomponent Na+:H+ antiporter subunit E</fullName>
    </submittedName>
</protein>
<evidence type="ECO:0000256" key="3">
    <source>
        <dbReference type="ARBA" id="ARBA00022475"/>
    </source>
</evidence>
<organism evidence="8 9">
    <name type="scientific">Neptunomonas qingdaonensis</name>
    <dbReference type="NCBI Taxonomy" id="1045558"/>
    <lineage>
        <taxon>Bacteria</taxon>
        <taxon>Pseudomonadati</taxon>
        <taxon>Pseudomonadota</taxon>
        <taxon>Gammaproteobacteria</taxon>
        <taxon>Oceanospirillales</taxon>
        <taxon>Oceanospirillaceae</taxon>
        <taxon>Neptunomonas</taxon>
    </lineage>
</organism>
<sequence length="182" mass="20025">MNRIADKGWSLDSVIPYFRSGCLRAVAFALIWWMLTTGAVGSWLVGVPMVLIATLVSLVLVPTILWSPSGVALFVPFFVWRSLYGGVDVAWRAFHPSLPIAPGLIEYPLRLSPGLPRVFMVNTVSLLPGTLSAELRADCLKVHVLDTRKNVLSELMVVEQAVARMFATSLKNAERGDCNEQI</sequence>
<dbReference type="STRING" id="1045558.SAMN05216175_101213"/>
<keyword evidence="9" id="KW-1185">Reference proteome</keyword>
<dbReference type="PANTHER" id="PTHR34584:SF1">
    <property type="entry name" value="NA(+)_H(+) ANTIPORTER SUBUNIT E1"/>
    <property type="match status" value="1"/>
</dbReference>
<name>A0A1I2LTT7_9GAMM</name>
<evidence type="ECO:0000256" key="1">
    <source>
        <dbReference type="ARBA" id="ARBA00004651"/>
    </source>
</evidence>
<feature type="transmembrane region" description="Helical" evidence="7">
    <location>
        <begin position="21"/>
        <end position="44"/>
    </location>
</feature>
<evidence type="ECO:0000256" key="7">
    <source>
        <dbReference type="SAM" id="Phobius"/>
    </source>
</evidence>
<dbReference type="Proteomes" id="UP000198623">
    <property type="component" value="Unassembled WGS sequence"/>
</dbReference>
<evidence type="ECO:0000313" key="9">
    <source>
        <dbReference type="Proteomes" id="UP000198623"/>
    </source>
</evidence>
<evidence type="ECO:0000256" key="5">
    <source>
        <dbReference type="ARBA" id="ARBA00022989"/>
    </source>
</evidence>
<evidence type="ECO:0000256" key="4">
    <source>
        <dbReference type="ARBA" id="ARBA00022692"/>
    </source>
</evidence>
<comment type="subcellular location">
    <subcellularLocation>
        <location evidence="1">Cell membrane</location>
        <topology evidence="1">Multi-pass membrane protein</topology>
    </subcellularLocation>
</comment>
<dbReference type="Pfam" id="PF01899">
    <property type="entry name" value="MNHE"/>
    <property type="match status" value="1"/>
</dbReference>
<accession>A0A1I2LTT7</accession>
<evidence type="ECO:0000313" key="8">
    <source>
        <dbReference type="EMBL" id="SFF81929.1"/>
    </source>
</evidence>
<dbReference type="OrthoDB" id="6159251at2"/>
<reference evidence="9" key="1">
    <citation type="submission" date="2016-10" db="EMBL/GenBank/DDBJ databases">
        <authorList>
            <person name="Varghese N."/>
            <person name="Submissions S."/>
        </authorList>
    </citation>
    <scope>NUCLEOTIDE SEQUENCE [LARGE SCALE GENOMIC DNA]</scope>
    <source>
        <strain evidence="9">CGMCC 1.10971</strain>
    </source>
</reference>
<dbReference type="AlphaFoldDB" id="A0A1I2LTT7"/>
<dbReference type="PANTHER" id="PTHR34584">
    <property type="entry name" value="NA(+)/H(+) ANTIPORTER SUBUNIT E1"/>
    <property type="match status" value="1"/>
</dbReference>
<gene>
    <name evidence="8" type="ORF">SAMN05216175_101213</name>
</gene>
<dbReference type="InterPro" id="IPR002758">
    <property type="entry name" value="Cation_antiport_E"/>
</dbReference>
<feature type="transmembrane region" description="Helical" evidence="7">
    <location>
        <begin position="50"/>
        <end position="75"/>
    </location>
</feature>
<evidence type="ECO:0000256" key="6">
    <source>
        <dbReference type="ARBA" id="ARBA00023136"/>
    </source>
</evidence>
<evidence type="ECO:0000256" key="2">
    <source>
        <dbReference type="ARBA" id="ARBA00006228"/>
    </source>
</evidence>
<comment type="similarity">
    <text evidence="2">Belongs to the CPA3 antiporters (TC 2.A.63) subunit E family.</text>
</comment>
<dbReference type="RefSeq" id="WP_090723266.1">
    <property type="nucleotide sequence ID" value="NZ_FOOU01000001.1"/>
</dbReference>
<keyword evidence="3" id="KW-1003">Cell membrane</keyword>
<dbReference type="EMBL" id="FOOU01000001">
    <property type="protein sequence ID" value="SFF81929.1"/>
    <property type="molecule type" value="Genomic_DNA"/>
</dbReference>
<proteinExistence type="inferred from homology"/>
<keyword evidence="5 7" id="KW-1133">Transmembrane helix</keyword>
<dbReference type="GO" id="GO:0008324">
    <property type="term" value="F:monoatomic cation transmembrane transporter activity"/>
    <property type="evidence" value="ECO:0007669"/>
    <property type="project" value="InterPro"/>
</dbReference>
<dbReference type="GO" id="GO:0005886">
    <property type="term" value="C:plasma membrane"/>
    <property type="evidence" value="ECO:0007669"/>
    <property type="project" value="UniProtKB-SubCell"/>
</dbReference>